<feature type="domain" description="Metal-dependent phosphohydrolase 7TM extracellular" evidence="2">
    <location>
        <begin position="3"/>
        <end position="145"/>
    </location>
</feature>
<protein>
    <recommendedName>
        <fullName evidence="5">Metal-dependent phosphohydrolase 7TM intracellular domain-containing protein</fullName>
    </recommendedName>
</protein>
<name>X1SXJ4_9ZZZZ</name>
<evidence type="ECO:0000259" key="2">
    <source>
        <dbReference type="Pfam" id="PF07697"/>
    </source>
</evidence>
<gene>
    <name evidence="4" type="ORF">S12H4_41017</name>
</gene>
<dbReference type="EMBL" id="BARW01024953">
    <property type="protein sequence ID" value="GAI97797.1"/>
    <property type="molecule type" value="Genomic_DNA"/>
</dbReference>
<keyword evidence="1" id="KW-0812">Transmembrane</keyword>
<feature type="non-terminal residue" evidence="4">
    <location>
        <position position="262"/>
    </location>
</feature>
<accession>X1SXJ4</accession>
<feature type="transmembrane region" description="Helical" evidence="1">
    <location>
        <begin position="151"/>
        <end position="171"/>
    </location>
</feature>
<dbReference type="InterPro" id="IPR011621">
    <property type="entry name" value="Metal-dep_PHydrolase_7TM_intra"/>
</dbReference>
<evidence type="ECO:0008006" key="5">
    <source>
        <dbReference type="Google" id="ProtNLM"/>
    </source>
</evidence>
<dbReference type="Pfam" id="PF07698">
    <property type="entry name" value="7TM-7TMR_HD"/>
    <property type="match status" value="1"/>
</dbReference>
<comment type="caution">
    <text evidence="4">The sequence shown here is derived from an EMBL/GenBank/DDBJ whole genome shotgun (WGS) entry which is preliminary data.</text>
</comment>
<reference evidence="4" key="1">
    <citation type="journal article" date="2014" name="Front. Microbiol.">
        <title>High frequency of phylogenetically diverse reductive dehalogenase-homologous genes in deep subseafloor sedimentary metagenomes.</title>
        <authorList>
            <person name="Kawai M."/>
            <person name="Futagami T."/>
            <person name="Toyoda A."/>
            <person name="Takaki Y."/>
            <person name="Nishi S."/>
            <person name="Hori S."/>
            <person name="Arai W."/>
            <person name="Tsubouchi T."/>
            <person name="Morono Y."/>
            <person name="Uchiyama I."/>
            <person name="Ito T."/>
            <person name="Fujiyama A."/>
            <person name="Inagaki F."/>
            <person name="Takami H."/>
        </authorList>
    </citation>
    <scope>NUCLEOTIDE SEQUENCE</scope>
    <source>
        <strain evidence="4">Expedition CK06-06</strain>
    </source>
</reference>
<keyword evidence="1" id="KW-0472">Membrane</keyword>
<sequence length="262" mass="29847">SESQQKKSDIQAIEDLYLTNEIADSIINLSEEDWESIQIESLYLLEQVMRSPIRDDQISAIQRNIAPQISFEFNEAKTNLIKELVSQLIIANSLFSSEITNETIQEARESVEPVTRTYASGEILVSTGQVIDPFQWEALQELGYTEPRNRLVDYVSAGFLIIALMGFNFFYLRRIRQTFGRNVEGLPIIALIFLVFLYIARLSLPNHVILPYLFPIAAFGMMISSLYNYELGLILTISLAIFTAYSHPNMSDLALYYFLTSG</sequence>
<evidence type="ECO:0000313" key="4">
    <source>
        <dbReference type="EMBL" id="GAI97797.1"/>
    </source>
</evidence>
<dbReference type="Pfam" id="PF07697">
    <property type="entry name" value="7TMR-HDED"/>
    <property type="match status" value="1"/>
</dbReference>
<proteinExistence type="predicted"/>
<organism evidence="4">
    <name type="scientific">marine sediment metagenome</name>
    <dbReference type="NCBI Taxonomy" id="412755"/>
    <lineage>
        <taxon>unclassified sequences</taxon>
        <taxon>metagenomes</taxon>
        <taxon>ecological metagenomes</taxon>
    </lineage>
</organism>
<dbReference type="PANTHER" id="PTHR36442">
    <property type="entry name" value="CYCLIC-DI-AMP PHOSPHODIESTERASE PGPH"/>
    <property type="match status" value="1"/>
</dbReference>
<evidence type="ECO:0000256" key="1">
    <source>
        <dbReference type="SAM" id="Phobius"/>
    </source>
</evidence>
<dbReference type="PANTHER" id="PTHR36442:SF1">
    <property type="entry name" value="CYCLIC-DI-AMP PHOSPHODIESTERASE PGPH"/>
    <property type="match status" value="1"/>
</dbReference>
<feature type="non-terminal residue" evidence="4">
    <location>
        <position position="1"/>
    </location>
</feature>
<keyword evidence="1" id="KW-1133">Transmembrane helix</keyword>
<feature type="transmembrane region" description="Helical" evidence="1">
    <location>
        <begin position="183"/>
        <end position="200"/>
    </location>
</feature>
<dbReference type="InterPro" id="IPR052722">
    <property type="entry name" value="PgpH_phosphodiesterase"/>
</dbReference>
<feature type="transmembrane region" description="Helical" evidence="1">
    <location>
        <begin position="212"/>
        <end position="245"/>
    </location>
</feature>
<dbReference type="InterPro" id="IPR011624">
    <property type="entry name" value="Metal-dep_PHydrolase_7TM_extra"/>
</dbReference>
<evidence type="ECO:0000259" key="3">
    <source>
        <dbReference type="Pfam" id="PF07698"/>
    </source>
</evidence>
<dbReference type="AlphaFoldDB" id="X1SXJ4"/>
<feature type="domain" description="Metal-dependent phosphohydrolase 7TM intracellular" evidence="3">
    <location>
        <begin position="154"/>
        <end position="261"/>
    </location>
</feature>